<gene>
    <name evidence="6" type="ORF">ACFO3J_10865</name>
</gene>
<dbReference type="Pfam" id="PF02018">
    <property type="entry name" value="CBM_4_9"/>
    <property type="match status" value="1"/>
</dbReference>
<keyword evidence="7" id="KW-1185">Reference proteome</keyword>
<dbReference type="InterPro" id="IPR052750">
    <property type="entry name" value="GH18_Chitinase"/>
</dbReference>
<dbReference type="InterPro" id="IPR017853">
    <property type="entry name" value="GH"/>
</dbReference>
<dbReference type="InterPro" id="IPR008979">
    <property type="entry name" value="Galactose-bd-like_sf"/>
</dbReference>
<evidence type="ECO:0000259" key="5">
    <source>
        <dbReference type="Pfam" id="PF02018"/>
    </source>
</evidence>
<feature type="domain" description="CBM-cenC" evidence="5">
    <location>
        <begin position="471"/>
        <end position="579"/>
    </location>
</feature>
<evidence type="ECO:0000256" key="2">
    <source>
        <dbReference type="SAM" id="MobiDB-lite"/>
    </source>
</evidence>
<dbReference type="SUPFAM" id="SSF51445">
    <property type="entry name" value="(Trans)glycosidases"/>
    <property type="match status" value="1"/>
</dbReference>
<keyword evidence="3" id="KW-0732">Signal</keyword>
<dbReference type="Pfam" id="PF00704">
    <property type="entry name" value="Glyco_hydro_18"/>
    <property type="match status" value="1"/>
</dbReference>
<organism evidence="6 7">
    <name type="scientific">Streptomyces polygonati</name>
    <dbReference type="NCBI Taxonomy" id="1617087"/>
    <lineage>
        <taxon>Bacteria</taxon>
        <taxon>Bacillati</taxon>
        <taxon>Actinomycetota</taxon>
        <taxon>Actinomycetes</taxon>
        <taxon>Kitasatosporales</taxon>
        <taxon>Streptomycetaceae</taxon>
        <taxon>Streptomyces</taxon>
    </lineage>
</organism>
<reference evidence="7" key="1">
    <citation type="journal article" date="2019" name="Int. J. Syst. Evol. Microbiol.">
        <title>The Global Catalogue of Microorganisms (GCM) 10K type strain sequencing project: providing services to taxonomists for standard genome sequencing and annotation.</title>
        <authorList>
            <consortium name="The Broad Institute Genomics Platform"/>
            <consortium name="The Broad Institute Genome Sequencing Center for Infectious Disease"/>
            <person name="Wu L."/>
            <person name="Ma J."/>
        </authorList>
    </citation>
    <scope>NUCLEOTIDE SEQUENCE [LARGE SCALE GENOMIC DNA]</scope>
    <source>
        <strain evidence="7">CGMCC 4.7237</strain>
    </source>
</reference>
<evidence type="ECO:0000256" key="3">
    <source>
        <dbReference type="SAM" id="SignalP"/>
    </source>
</evidence>
<dbReference type="RefSeq" id="WP_386428544.1">
    <property type="nucleotide sequence ID" value="NZ_JBHSBB010000009.1"/>
</dbReference>
<dbReference type="InterPro" id="IPR003305">
    <property type="entry name" value="CenC_carb-bd"/>
</dbReference>
<feature type="region of interest" description="Disordered" evidence="2">
    <location>
        <begin position="352"/>
        <end position="382"/>
    </location>
</feature>
<dbReference type="PANTHER" id="PTHR42976">
    <property type="entry name" value="BIFUNCTIONAL CHITINASE/LYSOZYME-RELATED"/>
    <property type="match status" value="1"/>
</dbReference>
<feature type="signal peptide" evidence="3">
    <location>
        <begin position="1"/>
        <end position="35"/>
    </location>
</feature>
<feature type="compositionally biased region" description="Low complexity" evidence="2">
    <location>
        <begin position="357"/>
        <end position="382"/>
    </location>
</feature>
<name>A0ABV8HM61_9ACTN</name>
<evidence type="ECO:0000313" key="6">
    <source>
        <dbReference type="EMBL" id="MFC4031982.1"/>
    </source>
</evidence>
<dbReference type="SUPFAM" id="SSF49785">
    <property type="entry name" value="Galactose-binding domain-like"/>
    <property type="match status" value="1"/>
</dbReference>
<proteinExistence type="predicted"/>
<dbReference type="PANTHER" id="PTHR42976:SF1">
    <property type="entry name" value="GH18 DOMAIN-CONTAINING PROTEIN-RELATED"/>
    <property type="match status" value="1"/>
</dbReference>
<evidence type="ECO:0000259" key="4">
    <source>
        <dbReference type="Pfam" id="PF00704"/>
    </source>
</evidence>
<evidence type="ECO:0000313" key="7">
    <source>
        <dbReference type="Proteomes" id="UP001595765"/>
    </source>
</evidence>
<feature type="chain" id="PRO_5045337602" evidence="3">
    <location>
        <begin position="36"/>
        <end position="594"/>
    </location>
</feature>
<feature type="domain" description="GH18" evidence="4">
    <location>
        <begin position="46"/>
        <end position="262"/>
    </location>
</feature>
<keyword evidence="1" id="KW-0378">Hydrolase</keyword>
<comment type="caution">
    <text evidence="6">The sequence shown here is derived from an EMBL/GenBank/DDBJ whole genome shotgun (WGS) entry which is preliminary data.</text>
</comment>
<dbReference type="Gene3D" id="2.60.120.260">
    <property type="entry name" value="Galactose-binding domain-like"/>
    <property type="match status" value="1"/>
</dbReference>
<protein>
    <submittedName>
        <fullName evidence="6">Carbohydrate binding domain-containing protein</fullName>
    </submittedName>
</protein>
<evidence type="ECO:0000256" key="1">
    <source>
        <dbReference type="ARBA" id="ARBA00022801"/>
    </source>
</evidence>
<dbReference type="Proteomes" id="UP001595765">
    <property type="component" value="Unassembled WGS sequence"/>
</dbReference>
<dbReference type="CDD" id="cd06543">
    <property type="entry name" value="GH18_PF-ChiA-like"/>
    <property type="match status" value="1"/>
</dbReference>
<sequence>MTGPVRRPFRALVTGLVTAVAAAGLALTGSGTAQAATALPTHVFAPYFEAYNGDSLSGLASASGNKYLTMAFIQTPSVGSCTPYWNGDSGMPISQANFGSDIDSIQAGGGNVIPSFGGYAADNSGTEIADSCTNVNSIAAAYENVITTYDISRIDLDIEDNSLTNAAGIDRRNKAVKIVQDWAAANGRPIQFSYTLPTTTSGLTTGSVGSGSGLAILQNAVSNGVNLNVVNLMTFDYYDGATHNMATDTQTAITGLHNQLAQLYPSKTDAQLWGMTGIIEMPGIDDYGPAETFTTANATTVYNWAVSKGVNTLSFWALQRDNGNCNGTGGSDSCSGTPQTTWQFSHIFEPFTGGGTTTPPTNDFSVSLSPSSGSVAPGGSATSTIHTAVASGAAQSVGLSVSGAPAGVTATVSPGSVTAGGSATLSVATTASAAPGTYSLTVNGSAASGAHSATYALTITGGTGGNPGSGIVNGGFETGSLTPWTCQPGGGVVATPAHAGTHALHVVPSSSQTGECDQSVALQANHAYTLTAWVQGPYSYVGVSGGATASTWTSGTAWTKLTVPFTTGASGTVTVYLHGWYGQSAVYGDDFSIA</sequence>
<dbReference type="Gene3D" id="3.20.20.80">
    <property type="entry name" value="Glycosidases"/>
    <property type="match status" value="1"/>
</dbReference>
<dbReference type="EMBL" id="JBHSBB010000009">
    <property type="protein sequence ID" value="MFC4031982.1"/>
    <property type="molecule type" value="Genomic_DNA"/>
</dbReference>
<accession>A0ABV8HM61</accession>
<dbReference type="InterPro" id="IPR001223">
    <property type="entry name" value="Glyco_hydro18_cat"/>
</dbReference>